<dbReference type="EMBL" id="CP001699">
    <property type="protein sequence ID" value="ACU63319.1"/>
    <property type="molecule type" value="Genomic_DNA"/>
</dbReference>
<accession>A0A979GYM6</accession>
<sequence>MNPFQDAMIQTTGLHSTFDKRIACKGSRIVREKTYNYFYNPMWSFYGEYGKGDVNGTYYKPVNKPVDFGWNMFDQVLVRPSLLANVFDESSLKIITQIGSVNLLNNNNVIKKGLSDHLPIEFNLNNI</sequence>
<protein>
    <recommendedName>
        <fullName evidence="3">Endonuclease/exonuclease/phosphatase</fullName>
    </recommendedName>
</protein>
<proteinExistence type="predicted"/>
<evidence type="ECO:0000313" key="2">
    <source>
        <dbReference type="Proteomes" id="UP000002215"/>
    </source>
</evidence>
<dbReference type="KEGG" id="cpi:Cpin_5901"/>
<organism evidence="1 2">
    <name type="scientific">Chitinophaga pinensis (strain ATCC 43595 / DSM 2588 / LMG 13176 / NBRC 15968 / NCIMB 11800 / UQM 2034)</name>
    <dbReference type="NCBI Taxonomy" id="485918"/>
    <lineage>
        <taxon>Bacteria</taxon>
        <taxon>Pseudomonadati</taxon>
        <taxon>Bacteroidota</taxon>
        <taxon>Chitinophagia</taxon>
        <taxon>Chitinophagales</taxon>
        <taxon>Chitinophagaceae</taxon>
        <taxon>Chitinophaga</taxon>
    </lineage>
</organism>
<dbReference type="AlphaFoldDB" id="A0A979GYM6"/>
<dbReference type="Proteomes" id="UP000002215">
    <property type="component" value="Chromosome"/>
</dbReference>
<gene>
    <name evidence="1" type="ordered locus">Cpin_5901</name>
</gene>
<name>A0A979GYM6_CHIPD</name>
<reference evidence="1 2" key="2">
    <citation type="journal article" date="2010" name="Stand. Genomic Sci.">
        <title>Complete genome sequence of Chitinophaga pinensis type strain (UQM 2034).</title>
        <authorList>
            <person name="Glavina Del Rio T."/>
            <person name="Abt B."/>
            <person name="Spring S."/>
            <person name="Lapidus A."/>
            <person name="Nolan M."/>
            <person name="Tice H."/>
            <person name="Copeland A."/>
            <person name="Cheng J.F."/>
            <person name="Chen F."/>
            <person name="Bruce D."/>
            <person name="Goodwin L."/>
            <person name="Pitluck S."/>
            <person name="Ivanova N."/>
            <person name="Mavromatis K."/>
            <person name="Mikhailova N."/>
            <person name="Pati A."/>
            <person name="Chen A."/>
            <person name="Palaniappan K."/>
            <person name="Land M."/>
            <person name="Hauser L."/>
            <person name="Chang Y.J."/>
            <person name="Jeffries C.D."/>
            <person name="Chain P."/>
            <person name="Saunders E."/>
            <person name="Detter J.C."/>
            <person name="Brettin T."/>
            <person name="Rohde M."/>
            <person name="Goker M."/>
            <person name="Bristow J."/>
            <person name="Eisen J.A."/>
            <person name="Markowitz V."/>
            <person name="Hugenholtz P."/>
            <person name="Kyrpides N.C."/>
            <person name="Klenk H.P."/>
            <person name="Lucas S."/>
        </authorList>
    </citation>
    <scope>NUCLEOTIDE SEQUENCE [LARGE SCALE GENOMIC DNA]</scope>
    <source>
        <strain evidence="2">ATCC 43595 / DSM 2588 / LMG 13176 / NBRC 15968 / NCIMB 11800 / UQM 2034</strain>
    </source>
</reference>
<reference evidence="2" key="1">
    <citation type="submission" date="2009-08" db="EMBL/GenBank/DDBJ databases">
        <title>The complete genome of Chitinophaga pinensis DSM 2588.</title>
        <authorList>
            <consortium name="US DOE Joint Genome Institute (JGI-PGF)"/>
            <person name="Lucas S."/>
            <person name="Copeland A."/>
            <person name="Lapidus A."/>
            <person name="Glavina del Rio T."/>
            <person name="Dalin E."/>
            <person name="Tice H."/>
            <person name="Bruce D."/>
            <person name="Goodwin L."/>
            <person name="Pitluck S."/>
            <person name="Kyrpides N."/>
            <person name="Mavromatis K."/>
            <person name="Ivanova N."/>
            <person name="Mikhailova N."/>
            <person name="Sims D."/>
            <person name="Meinche L."/>
            <person name="Brettin T."/>
            <person name="Detter J.C."/>
            <person name="Han C."/>
            <person name="Larimer F."/>
            <person name="Land M."/>
            <person name="Hauser L."/>
            <person name="Markowitz V."/>
            <person name="Cheng J.-F."/>
            <person name="Hugenholtz P."/>
            <person name="Woyke T."/>
            <person name="Wu D."/>
            <person name="Spring S."/>
            <person name="Klenk H.-P."/>
            <person name="Eisen J.A."/>
        </authorList>
    </citation>
    <scope>NUCLEOTIDE SEQUENCE [LARGE SCALE GENOMIC DNA]</scope>
    <source>
        <strain evidence="2">ATCC 43595 / DSM 2588 / LMG 13176 / NBRC 15968 / NCIMB 11800 / UQM 2034</strain>
    </source>
</reference>
<evidence type="ECO:0000313" key="1">
    <source>
        <dbReference type="EMBL" id="ACU63319.1"/>
    </source>
</evidence>
<evidence type="ECO:0008006" key="3">
    <source>
        <dbReference type="Google" id="ProtNLM"/>
    </source>
</evidence>